<dbReference type="GO" id="GO:0030246">
    <property type="term" value="F:carbohydrate binding"/>
    <property type="evidence" value="ECO:0007669"/>
    <property type="project" value="InterPro"/>
</dbReference>
<feature type="domain" description="PEGA" evidence="2">
    <location>
        <begin position="197"/>
        <end position="264"/>
    </location>
</feature>
<dbReference type="SUPFAM" id="SSF49452">
    <property type="entry name" value="Starch-binding domain-like"/>
    <property type="match status" value="1"/>
</dbReference>
<dbReference type="Pfam" id="PF14326">
    <property type="entry name" value="DUF4384"/>
    <property type="match status" value="1"/>
</dbReference>
<dbReference type="Pfam" id="PF08308">
    <property type="entry name" value="PEGA"/>
    <property type="match status" value="1"/>
</dbReference>
<dbReference type="Proteomes" id="UP001185331">
    <property type="component" value="Unassembled WGS sequence"/>
</dbReference>
<reference evidence="4" key="1">
    <citation type="submission" date="2023-07" db="EMBL/GenBank/DDBJ databases">
        <title>Sorghum-associated microbial communities from plants grown in Nebraska, USA.</title>
        <authorList>
            <person name="Schachtman D."/>
        </authorList>
    </citation>
    <scope>NUCLEOTIDE SEQUENCE</scope>
    <source>
        <strain evidence="4">BE330</strain>
    </source>
</reference>
<evidence type="ECO:0000259" key="2">
    <source>
        <dbReference type="Pfam" id="PF08308"/>
    </source>
</evidence>
<dbReference type="AlphaFoldDB" id="A0AAE3XFT7"/>
<feature type="signal peptide" evidence="1">
    <location>
        <begin position="1"/>
        <end position="21"/>
    </location>
</feature>
<protein>
    <recommendedName>
        <fullName evidence="6">S-layer protein</fullName>
    </recommendedName>
</protein>
<evidence type="ECO:0000259" key="3">
    <source>
        <dbReference type="Pfam" id="PF14326"/>
    </source>
</evidence>
<evidence type="ECO:0000313" key="4">
    <source>
        <dbReference type="EMBL" id="MDR6218908.1"/>
    </source>
</evidence>
<dbReference type="InterPro" id="IPR013784">
    <property type="entry name" value="Carb-bd-like_fold"/>
</dbReference>
<evidence type="ECO:0000313" key="5">
    <source>
        <dbReference type="Proteomes" id="UP001185331"/>
    </source>
</evidence>
<name>A0AAE3XFT7_9DEIO</name>
<proteinExistence type="predicted"/>
<dbReference type="PANTHER" id="PTHR36194">
    <property type="entry name" value="S-LAYER-LIKE PROTEIN"/>
    <property type="match status" value="1"/>
</dbReference>
<dbReference type="InterPro" id="IPR013229">
    <property type="entry name" value="PEGA"/>
</dbReference>
<organism evidence="4 5">
    <name type="scientific">Deinococcus soli</name>
    <name type="common">ex Cha et al. 2016</name>
    <dbReference type="NCBI Taxonomy" id="1309411"/>
    <lineage>
        <taxon>Bacteria</taxon>
        <taxon>Thermotogati</taxon>
        <taxon>Deinococcota</taxon>
        <taxon>Deinococci</taxon>
        <taxon>Deinococcales</taxon>
        <taxon>Deinococcaceae</taxon>
        <taxon>Deinococcus</taxon>
    </lineage>
</organism>
<gene>
    <name evidence="4" type="ORF">J2Y00_002505</name>
</gene>
<evidence type="ECO:0000256" key="1">
    <source>
        <dbReference type="SAM" id="SignalP"/>
    </source>
</evidence>
<evidence type="ECO:0008006" key="6">
    <source>
        <dbReference type="Google" id="ProtNLM"/>
    </source>
</evidence>
<feature type="chain" id="PRO_5042044501" description="S-layer protein" evidence="1">
    <location>
        <begin position="22"/>
        <end position="356"/>
    </location>
</feature>
<comment type="caution">
    <text evidence="4">The sequence shown here is derived from an EMBL/GenBank/DDBJ whole genome shotgun (WGS) entry which is preliminary data.</text>
</comment>
<dbReference type="RefSeq" id="WP_309853707.1">
    <property type="nucleotide sequence ID" value="NZ_JAVDQJ010000004.1"/>
</dbReference>
<keyword evidence="1" id="KW-0732">Signal</keyword>
<accession>A0AAE3XFT7</accession>
<dbReference type="InterPro" id="IPR025493">
    <property type="entry name" value="DUF4384"/>
</dbReference>
<sequence length="356" mass="36853">MKVSLSAVAALSAALSSAALAQGQLSAQSIIVNPVAADLTVQVNVDKDPGGTLVPTYRPGENVRITARVNQDAYVYLFSLDAAGNVTQLLPNRLHTANFLKANTAVTFPAASAPFAFNVGQDLGLNKVLALASASPLNLSDLSTFRSAQDNFAAVSARGQQGLAQALSIVVNPLPPRSWVTDTAQFTVAAPTPVQTGSLNVRSNVPGATVTLDGMRLGAADQTFSPVRTGTFPLSVTAPGYAPYSGTVTVRAGVTTAVTATLSPLTAPPQPTPSPLDLFTTLIGTWAGLADPARSAFEQKLSALERQGYRLDSRSLLGGRLEATLSKPGSVITLTVTTGPGRTVTVSATERTTYQY</sequence>
<dbReference type="PANTHER" id="PTHR36194:SF1">
    <property type="entry name" value="S-LAYER-LIKE PROTEIN"/>
    <property type="match status" value="1"/>
</dbReference>
<feature type="domain" description="DUF4384" evidence="3">
    <location>
        <begin position="56"/>
        <end position="136"/>
    </location>
</feature>
<dbReference type="EMBL" id="JAVDQK010000005">
    <property type="protein sequence ID" value="MDR6218908.1"/>
    <property type="molecule type" value="Genomic_DNA"/>
</dbReference>